<keyword evidence="3" id="KW-1185">Reference proteome</keyword>
<dbReference type="EMBL" id="JACNYL010000006">
    <property type="protein sequence ID" value="MBD1423734.1"/>
    <property type="molecule type" value="Genomic_DNA"/>
</dbReference>
<sequence length="119" mass="13009">MKKLILLSIILIHFSCQKEREIYPATDSALTLIQSFRLVTETGTNAISNVQINAENATVTIQANPDVSITHLFPSATISEGAIVEPALGVYTDFSTPVTYTVIAGNRVDQQRWTVTVTN</sequence>
<dbReference type="RefSeq" id="WP_190315512.1">
    <property type="nucleotide sequence ID" value="NZ_JACNYL010000006.1"/>
</dbReference>
<evidence type="ECO:0000313" key="2">
    <source>
        <dbReference type="EMBL" id="MBD1423734.1"/>
    </source>
</evidence>
<comment type="caution">
    <text evidence="2">The sequence shown here is derived from an EMBL/GenBank/DDBJ whole genome shotgun (WGS) entry which is preliminary data.</text>
</comment>
<evidence type="ECO:0000259" key="1">
    <source>
        <dbReference type="Pfam" id="PF22243"/>
    </source>
</evidence>
<dbReference type="Pfam" id="PF22243">
    <property type="entry name" value="DUF5018-rel"/>
    <property type="match status" value="1"/>
</dbReference>
<dbReference type="Proteomes" id="UP000651112">
    <property type="component" value="Unassembled WGS sequence"/>
</dbReference>
<organism evidence="2 3">
    <name type="scientific">Sphingobacterium chuzhouense</name>
    <dbReference type="NCBI Taxonomy" id="1742264"/>
    <lineage>
        <taxon>Bacteria</taxon>
        <taxon>Pseudomonadati</taxon>
        <taxon>Bacteroidota</taxon>
        <taxon>Sphingobacteriia</taxon>
        <taxon>Sphingobacteriales</taxon>
        <taxon>Sphingobacteriaceae</taxon>
        <taxon>Sphingobacterium</taxon>
    </lineage>
</organism>
<evidence type="ECO:0000313" key="3">
    <source>
        <dbReference type="Proteomes" id="UP000651112"/>
    </source>
</evidence>
<name>A0ABR7XXK3_9SPHI</name>
<accession>A0ABR7XXK3</accession>
<feature type="domain" description="DUF5018" evidence="1">
    <location>
        <begin position="40"/>
        <end position="116"/>
    </location>
</feature>
<gene>
    <name evidence="2" type="ORF">H8B21_19405</name>
</gene>
<protein>
    <recommendedName>
        <fullName evidence="1">DUF5018 domain-containing protein</fullName>
    </recommendedName>
</protein>
<dbReference type="Gene3D" id="2.60.40.2340">
    <property type="match status" value="1"/>
</dbReference>
<proteinExistence type="predicted"/>
<reference evidence="2 3" key="1">
    <citation type="submission" date="2020-08" db="EMBL/GenBank/DDBJ databases">
        <title>Sphingobacterium sp. DN00404 isolated from aquaculture water.</title>
        <authorList>
            <person name="Zhang M."/>
        </authorList>
    </citation>
    <scope>NUCLEOTIDE SEQUENCE [LARGE SCALE GENOMIC DNA]</scope>
    <source>
        <strain evidence="2 3">KCTC 42746</strain>
    </source>
</reference>
<dbReference type="InterPro" id="IPR054460">
    <property type="entry name" value="DUF5018-rel"/>
</dbReference>